<gene>
    <name evidence="2" type="ORF">PMIN01_01627</name>
</gene>
<proteinExistence type="predicted"/>
<evidence type="ECO:0000256" key="1">
    <source>
        <dbReference type="SAM" id="MobiDB-lite"/>
    </source>
</evidence>
<name>A0A9P6GP72_9PLEO</name>
<dbReference type="AlphaFoldDB" id="A0A9P6GP72"/>
<reference evidence="2" key="1">
    <citation type="journal article" date="2020" name="Mol. Plant Microbe Interact.">
        <title>Genome Sequence of the Biocontrol Agent Coniothyrium minitans strain Conio (IMI 134523).</title>
        <authorList>
            <person name="Patel D."/>
            <person name="Shittu T.A."/>
            <person name="Baroncelli R."/>
            <person name="Muthumeenakshi S."/>
            <person name="Osborne T.H."/>
            <person name="Janganan T.K."/>
            <person name="Sreenivasaprasad S."/>
        </authorList>
    </citation>
    <scope>NUCLEOTIDE SEQUENCE</scope>
    <source>
        <strain evidence="2">Conio</strain>
    </source>
</reference>
<sequence length="183" mass="20508">MEAAVGRKQNISPSRSALPLASAPTAPRIARYRLQPRDRGDDAAGSSHRRPVNTNSPCWEELACGKQSNKFRLRPKAGPPPPPPHPCPVRTLFETRRCCPPLLSLQRTRMWRPCSVASSNFTWPALLASLSSFTMERVCPRFAVRRRSDGPRTNEDGYATVLKLSFQRARTQGRRHRSDGPHS</sequence>
<feature type="region of interest" description="Disordered" evidence="1">
    <location>
        <begin position="1"/>
        <end position="54"/>
    </location>
</feature>
<dbReference type="Proteomes" id="UP000756921">
    <property type="component" value="Unassembled WGS sequence"/>
</dbReference>
<evidence type="ECO:0000313" key="2">
    <source>
        <dbReference type="EMBL" id="KAF9738993.1"/>
    </source>
</evidence>
<accession>A0A9P6GP72</accession>
<comment type="caution">
    <text evidence="2">The sequence shown here is derived from an EMBL/GenBank/DDBJ whole genome shotgun (WGS) entry which is preliminary data.</text>
</comment>
<feature type="compositionally biased region" description="Low complexity" evidence="1">
    <location>
        <begin position="12"/>
        <end position="28"/>
    </location>
</feature>
<dbReference type="EMBL" id="WJXW01000002">
    <property type="protein sequence ID" value="KAF9738993.1"/>
    <property type="molecule type" value="Genomic_DNA"/>
</dbReference>
<protein>
    <submittedName>
        <fullName evidence="2">Uncharacterized protein</fullName>
    </submittedName>
</protein>
<evidence type="ECO:0000313" key="3">
    <source>
        <dbReference type="Proteomes" id="UP000756921"/>
    </source>
</evidence>
<keyword evidence="3" id="KW-1185">Reference proteome</keyword>
<dbReference type="OrthoDB" id="10457955at2759"/>
<organism evidence="2 3">
    <name type="scientific">Paraphaeosphaeria minitans</name>
    <dbReference type="NCBI Taxonomy" id="565426"/>
    <lineage>
        <taxon>Eukaryota</taxon>
        <taxon>Fungi</taxon>
        <taxon>Dikarya</taxon>
        <taxon>Ascomycota</taxon>
        <taxon>Pezizomycotina</taxon>
        <taxon>Dothideomycetes</taxon>
        <taxon>Pleosporomycetidae</taxon>
        <taxon>Pleosporales</taxon>
        <taxon>Massarineae</taxon>
        <taxon>Didymosphaeriaceae</taxon>
        <taxon>Paraphaeosphaeria</taxon>
    </lineage>
</organism>